<dbReference type="PRINTS" id="PR00634">
    <property type="entry name" value="BETALLERGEN"/>
</dbReference>
<dbReference type="FunFam" id="3.30.530.20:FF:000007">
    <property type="entry name" value="Major pollen allergen Bet v 1-A"/>
    <property type="match status" value="1"/>
</dbReference>
<protein>
    <recommendedName>
        <fullName evidence="4">Bet v I/Major latex protein domain-containing protein</fullName>
    </recommendedName>
</protein>
<dbReference type="InterPro" id="IPR023393">
    <property type="entry name" value="START-like_dom_sf"/>
</dbReference>
<dbReference type="GO" id="GO:0004864">
    <property type="term" value="F:protein phosphatase inhibitor activity"/>
    <property type="evidence" value="ECO:0007669"/>
    <property type="project" value="InterPro"/>
</dbReference>
<organism evidence="5">
    <name type="scientific">Fagus sylvatica</name>
    <name type="common">Beechnut</name>
    <dbReference type="NCBI Taxonomy" id="28930"/>
    <lineage>
        <taxon>Eukaryota</taxon>
        <taxon>Viridiplantae</taxon>
        <taxon>Streptophyta</taxon>
        <taxon>Embryophyta</taxon>
        <taxon>Tracheophyta</taxon>
        <taxon>Spermatophyta</taxon>
        <taxon>Magnoliopsida</taxon>
        <taxon>eudicotyledons</taxon>
        <taxon>Gunneridae</taxon>
        <taxon>Pentapetalae</taxon>
        <taxon>rosids</taxon>
        <taxon>fabids</taxon>
        <taxon>Fagales</taxon>
        <taxon>Fagaceae</taxon>
        <taxon>Fagus</taxon>
    </lineage>
</organism>
<dbReference type="GO" id="GO:0006952">
    <property type="term" value="P:defense response"/>
    <property type="evidence" value="ECO:0007669"/>
    <property type="project" value="UniProtKB-KW"/>
</dbReference>
<accession>A0A2N9IB12</accession>
<keyword evidence="3" id="KW-0568">Pathogenesis-related protein</keyword>
<evidence type="ECO:0000313" key="5">
    <source>
        <dbReference type="EMBL" id="SPD21324.1"/>
    </source>
</evidence>
<dbReference type="EMBL" id="OIVN01005190">
    <property type="protein sequence ID" value="SPD21324.1"/>
    <property type="molecule type" value="Genomic_DNA"/>
</dbReference>
<dbReference type="PANTHER" id="PTHR31213">
    <property type="entry name" value="OS08G0374000 PROTEIN-RELATED"/>
    <property type="match status" value="1"/>
</dbReference>
<name>A0A2N9IB12_FAGSY</name>
<evidence type="ECO:0000256" key="3">
    <source>
        <dbReference type="ARBA" id="ARBA00023265"/>
    </source>
</evidence>
<dbReference type="GO" id="GO:0009738">
    <property type="term" value="P:abscisic acid-activated signaling pathway"/>
    <property type="evidence" value="ECO:0007669"/>
    <property type="project" value="InterPro"/>
</dbReference>
<feature type="domain" description="Bet v I/Major latex protein" evidence="4">
    <location>
        <begin position="5"/>
        <end position="154"/>
    </location>
</feature>
<dbReference type="InterPro" id="IPR024949">
    <property type="entry name" value="Bet_v_I_allergen"/>
</dbReference>
<dbReference type="Gene3D" id="3.30.530.20">
    <property type="match status" value="1"/>
</dbReference>
<dbReference type="CDD" id="cd07816">
    <property type="entry name" value="Bet_v1-like"/>
    <property type="match status" value="1"/>
</dbReference>
<dbReference type="GO" id="GO:0005634">
    <property type="term" value="C:nucleus"/>
    <property type="evidence" value="ECO:0007669"/>
    <property type="project" value="TreeGrafter"/>
</dbReference>
<dbReference type="SUPFAM" id="SSF55961">
    <property type="entry name" value="Bet v1-like"/>
    <property type="match status" value="1"/>
</dbReference>
<dbReference type="AlphaFoldDB" id="A0A2N9IB12"/>
<dbReference type="GO" id="GO:0038023">
    <property type="term" value="F:signaling receptor activity"/>
    <property type="evidence" value="ECO:0007669"/>
    <property type="project" value="InterPro"/>
</dbReference>
<sequence>MGVTTFTQEFTTPVAPARMFKALILDSHNLIPKLMPQSIKSIEFIEGDGGVGSIKKTTFAEGSHFQYLKHKIDALEAENCVCKYTLIEGDVLGDKLESIFYEVKFESAGGGSVCKMISHYHAKGDFELKEEDIKEGKDKAMGLYKVVEEYLLANPNVYAEASCGC</sequence>
<dbReference type="InterPro" id="IPR000916">
    <property type="entry name" value="Bet_v_I/MLP"/>
</dbReference>
<comment type="similarity">
    <text evidence="1">Belongs to the BetVI family.</text>
</comment>
<reference evidence="5" key="1">
    <citation type="submission" date="2018-02" db="EMBL/GenBank/DDBJ databases">
        <authorList>
            <person name="Cohen D.B."/>
            <person name="Kent A.D."/>
        </authorList>
    </citation>
    <scope>NUCLEOTIDE SEQUENCE</scope>
</reference>
<proteinExistence type="inferred from homology"/>
<gene>
    <name evidence="5" type="ORF">FSB_LOCUS49206</name>
</gene>
<evidence type="ECO:0000256" key="1">
    <source>
        <dbReference type="ARBA" id="ARBA00009744"/>
    </source>
</evidence>
<dbReference type="PANTHER" id="PTHR31213:SF157">
    <property type="entry name" value="MAJOR ALLERGEN MAL D 1-LIKE"/>
    <property type="match status" value="1"/>
</dbReference>
<evidence type="ECO:0000256" key="2">
    <source>
        <dbReference type="ARBA" id="ARBA00022821"/>
    </source>
</evidence>
<dbReference type="GO" id="GO:0005737">
    <property type="term" value="C:cytoplasm"/>
    <property type="evidence" value="ECO:0007669"/>
    <property type="project" value="TreeGrafter"/>
</dbReference>
<keyword evidence="2" id="KW-0611">Plant defense</keyword>
<evidence type="ECO:0000259" key="4">
    <source>
        <dbReference type="SMART" id="SM01037"/>
    </source>
</evidence>
<dbReference type="GO" id="GO:0010427">
    <property type="term" value="F:abscisic acid binding"/>
    <property type="evidence" value="ECO:0007669"/>
    <property type="project" value="InterPro"/>
</dbReference>
<dbReference type="Pfam" id="PF00407">
    <property type="entry name" value="Bet_v_1"/>
    <property type="match status" value="1"/>
</dbReference>
<dbReference type="SMART" id="SM01037">
    <property type="entry name" value="Bet_v_1"/>
    <property type="match status" value="1"/>
</dbReference>
<dbReference type="InterPro" id="IPR050279">
    <property type="entry name" value="Plant_def-hormone_signal"/>
</dbReference>